<comment type="similarity">
    <text evidence="21">In the 2nd section; belongs to the EPSP synthase family.</text>
</comment>
<dbReference type="InterPro" id="IPR031322">
    <property type="entry name" value="Shikimate/glucono_kinase"/>
</dbReference>
<evidence type="ECO:0000256" key="1">
    <source>
        <dbReference type="ARBA" id="ARBA00004811"/>
    </source>
</evidence>
<dbReference type="InterPro" id="IPR006151">
    <property type="entry name" value="Shikm_DH/Glu-tRNA_Rdtase"/>
</dbReference>
<dbReference type="Pfam" id="PF01488">
    <property type="entry name" value="Shikimate_DH"/>
    <property type="match status" value="1"/>
</dbReference>
<dbReference type="InterPro" id="IPR056179">
    <property type="entry name" value="DHQS_C"/>
</dbReference>
<dbReference type="Pfam" id="PF08501">
    <property type="entry name" value="Shikimate_dh_N"/>
    <property type="match status" value="1"/>
</dbReference>
<dbReference type="PRINTS" id="PR01100">
    <property type="entry name" value="SHIKIMTKNASE"/>
</dbReference>
<comment type="catalytic activity">
    <reaction evidence="19">
        <text>3-phosphoshikimate + phosphoenolpyruvate = 5-O-(1-carboxyvinyl)-3-phosphoshikimate + phosphate</text>
        <dbReference type="Rhea" id="RHEA:21256"/>
        <dbReference type="ChEBI" id="CHEBI:43474"/>
        <dbReference type="ChEBI" id="CHEBI:57701"/>
        <dbReference type="ChEBI" id="CHEBI:58702"/>
        <dbReference type="ChEBI" id="CHEBI:145989"/>
        <dbReference type="EC" id="2.5.1.19"/>
    </reaction>
    <physiologicalReaction direction="left-to-right" evidence="19">
        <dbReference type="Rhea" id="RHEA:21257"/>
    </physiologicalReaction>
</comment>
<dbReference type="Proteomes" id="UP000780801">
    <property type="component" value="Unassembled WGS sequence"/>
</dbReference>
<comment type="similarity">
    <text evidence="3">In the 2nd section; belongs to the type-I 3-dehydroquinase family.</text>
</comment>
<evidence type="ECO:0000259" key="26">
    <source>
        <dbReference type="Pfam" id="PF08501"/>
    </source>
</evidence>
<dbReference type="Gene3D" id="3.40.50.1970">
    <property type="match status" value="1"/>
</dbReference>
<evidence type="ECO:0000256" key="2">
    <source>
        <dbReference type="ARBA" id="ARBA00004842"/>
    </source>
</evidence>
<dbReference type="GO" id="GO:0003866">
    <property type="term" value="F:3-phosphoshikimate 1-carboxyvinyltransferase activity"/>
    <property type="evidence" value="ECO:0007669"/>
    <property type="project" value="UniProtKB-EC"/>
</dbReference>
<evidence type="ECO:0000256" key="19">
    <source>
        <dbReference type="ARBA" id="ARBA00044633"/>
    </source>
</evidence>
<dbReference type="GO" id="GO:0046872">
    <property type="term" value="F:metal ion binding"/>
    <property type="evidence" value="ECO:0007669"/>
    <property type="project" value="UniProtKB-KW"/>
</dbReference>
<comment type="similarity">
    <text evidence="21">In the C-terminal section; belongs to the shikimate dehydrogenase family.</text>
</comment>
<keyword evidence="29" id="KW-1185">Reference proteome</keyword>
<evidence type="ECO:0000256" key="12">
    <source>
        <dbReference type="ARBA" id="ARBA00022833"/>
    </source>
</evidence>
<feature type="compositionally biased region" description="Polar residues" evidence="22">
    <location>
        <begin position="782"/>
        <end position="796"/>
    </location>
</feature>
<dbReference type="InterPro" id="IPR013785">
    <property type="entry name" value="Aldolase_TIM"/>
</dbReference>
<dbReference type="GO" id="GO:0009423">
    <property type="term" value="P:chorismate biosynthetic process"/>
    <property type="evidence" value="ECO:0007669"/>
    <property type="project" value="TreeGrafter"/>
</dbReference>
<dbReference type="InterPro" id="IPR013708">
    <property type="entry name" value="Shikimate_DH-bd_N"/>
</dbReference>
<keyword evidence="8 21" id="KW-0808">Transferase</keyword>
<dbReference type="CDD" id="cd01556">
    <property type="entry name" value="EPSP_synthase"/>
    <property type="match status" value="1"/>
</dbReference>
<evidence type="ECO:0000313" key="29">
    <source>
        <dbReference type="Proteomes" id="UP000780801"/>
    </source>
</evidence>
<accession>A0A9P6G155</accession>
<evidence type="ECO:0000256" key="17">
    <source>
        <dbReference type="ARBA" id="ARBA00023239"/>
    </source>
</evidence>
<comment type="cofactor">
    <cofactor evidence="21">
        <name>Zn(2+)</name>
        <dbReference type="ChEBI" id="CHEBI:29105"/>
    </cofactor>
    <text evidence="21">Binds 2 Zn(2+) ions per subunit.</text>
</comment>
<reference evidence="28" key="1">
    <citation type="journal article" date="2020" name="Fungal Divers.">
        <title>Resolving the Mortierellaceae phylogeny through synthesis of multi-gene phylogenetics and phylogenomics.</title>
        <authorList>
            <person name="Vandepol N."/>
            <person name="Liber J."/>
            <person name="Desiro A."/>
            <person name="Na H."/>
            <person name="Kennedy M."/>
            <person name="Barry K."/>
            <person name="Grigoriev I.V."/>
            <person name="Miller A.N."/>
            <person name="O'Donnell K."/>
            <person name="Stajich J.E."/>
            <person name="Bonito G."/>
        </authorList>
    </citation>
    <scope>NUCLEOTIDE SEQUENCE</scope>
    <source>
        <strain evidence="28">KOD1015</strain>
    </source>
</reference>
<dbReference type="HAMAP" id="MF_00109">
    <property type="entry name" value="Shikimate_kinase"/>
    <property type="match status" value="1"/>
</dbReference>
<evidence type="ECO:0000259" key="25">
    <source>
        <dbReference type="Pfam" id="PF01761"/>
    </source>
</evidence>
<keyword evidence="14" id="KW-0521">NADP</keyword>
<keyword evidence="9 21" id="KW-0479">Metal-binding</keyword>
<dbReference type="Gene3D" id="3.40.50.10860">
    <property type="entry name" value="Leucine Dehydrogenase, chain A, domain 1"/>
    <property type="match status" value="1"/>
</dbReference>
<comment type="catalytic activity">
    <reaction evidence="21">
        <text>7-phospho-2-dehydro-3-deoxy-D-arabino-heptonate = 3-dehydroquinate + phosphate</text>
        <dbReference type="Rhea" id="RHEA:21968"/>
        <dbReference type="ChEBI" id="CHEBI:32364"/>
        <dbReference type="ChEBI" id="CHEBI:43474"/>
        <dbReference type="ChEBI" id="CHEBI:58394"/>
        <dbReference type="EC" id="4.2.3.4"/>
    </reaction>
</comment>
<dbReference type="InterPro" id="IPR046346">
    <property type="entry name" value="Aminoacid_DH-like_N_sf"/>
</dbReference>
<dbReference type="InterPro" id="IPR008289">
    <property type="entry name" value="Pentafunct_AroM"/>
</dbReference>
<dbReference type="InterPro" id="IPR030960">
    <property type="entry name" value="DHQS/DOIS_N"/>
</dbReference>
<feature type="domain" description="Quinate/shikimate 5-dehydrogenase/glutamyl-tRNA reductase" evidence="24">
    <location>
        <begin position="1313"/>
        <end position="1392"/>
    </location>
</feature>
<evidence type="ECO:0000256" key="4">
    <source>
        <dbReference type="ARBA" id="ARBA00009349"/>
    </source>
</evidence>
<feature type="domain" description="3-dehydroquinate synthase C-terminal" evidence="27">
    <location>
        <begin position="197"/>
        <end position="370"/>
    </location>
</feature>
<keyword evidence="10" id="KW-0547">Nucleotide-binding</keyword>
<dbReference type="Pfam" id="PF24621">
    <property type="entry name" value="DHQS_C"/>
    <property type="match status" value="1"/>
</dbReference>
<feature type="domain" description="Enolpyruvate transferase" evidence="23">
    <location>
        <begin position="660"/>
        <end position="758"/>
    </location>
</feature>
<keyword evidence="12 21" id="KW-0862">Zinc</keyword>
<evidence type="ECO:0000259" key="24">
    <source>
        <dbReference type="Pfam" id="PF01488"/>
    </source>
</evidence>
<dbReference type="NCBIfam" id="TIGR01357">
    <property type="entry name" value="aroB"/>
    <property type="match status" value="1"/>
</dbReference>
<evidence type="ECO:0000259" key="27">
    <source>
        <dbReference type="Pfam" id="PF24621"/>
    </source>
</evidence>
<keyword evidence="17 21" id="KW-0456">Lyase</keyword>
<dbReference type="PROSITE" id="PS01128">
    <property type="entry name" value="SHIKIMATE_KINASE"/>
    <property type="match status" value="1"/>
</dbReference>
<dbReference type="EC" id="4.2.3.4" evidence="21"/>
<gene>
    <name evidence="28" type="primary">ARO1</name>
    <name evidence="28" type="ORF">BGW38_001718</name>
</gene>
<dbReference type="GO" id="GO:0003855">
    <property type="term" value="F:3-dehydroquinate dehydratase activity"/>
    <property type="evidence" value="ECO:0007669"/>
    <property type="project" value="UniProtKB-EC"/>
</dbReference>
<evidence type="ECO:0000256" key="20">
    <source>
        <dbReference type="ARBA" id="ARBA00048567"/>
    </source>
</evidence>
<feature type="region of interest" description="Disordered" evidence="22">
    <location>
        <begin position="766"/>
        <end position="796"/>
    </location>
</feature>
<dbReference type="InterPro" id="IPR016037">
    <property type="entry name" value="DHQ_synth_AroB"/>
</dbReference>
<keyword evidence="15 21" id="KW-0560">Oxidoreductase</keyword>
<protein>
    <recommendedName>
        <fullName evidence="21">Pentafunctional AROM polypeptide</fullName>
    </recommendedName>
    <domain>
        <recommendedName>
            <fullName evidence="21">3-dehydroquinate synthase</fullName>
            <shortName evidence="21">DHQS</shortName>
            <ecNumber evidence="21">4.2.3.4</ecNumber>
        </recommendedName>
    </domain>
    <domain>
        <recommendedName>
            <fullName evidence="21">3-phosphoshikimate 1-carboxyvinyltransferase</fullName>
            <ecNumber evidence="21">2.5.1.19</ecNumber>
        </recommendedName>
    </domain>
    <domain>
        <recommendedName>
            <fullName evidence="21">Shikimate kinase</fullName>
            <shortName evidence="21">SK</shortName>
            <ecNumber evidence="21">2.7.1.71</ecNumber>
        </recommendedName>
    </domain>
    <domain>
        <recommendedName>
            <fullName evidence="21">3-dehydroquinate dehydratase</fullName>
            <shortName evidence="21">3-dehydroquinase</shortName>
            <ecNumber evidence="21">4.2.1.10</ecNumber>
        </recommendedName>
    </domain>
    <domain>
        <recommendedName>
            <fullName evidence="21">Shikimate dehydrogenase</fullName>
            <ecNumber evidence="21">1.1.1.25</ecNumber>
        </recommendedName>
    </domain>
</protein>
<evidence type="ECO:0000256" key="10">
    <source>
        <dbReference type="ARBA" id="ARBA00022741"/>
    </source>
</evidence>
<comment type="pathway">
    <text evidence="21">Metabolic intermediate biosynthesis; chorismate biosynthesis; chorismate from D-erythrose 4-phosphate and phosphoenolpyruvate: step 3/7.</text>
</comment>
<comment type="pathway">
    <text evidence="2 21">Metabolic intermediate biosynthesis; chorismate biosynthesis; chorismate from D-erythrose 4-phosphate and phosphoenolpyruvate: step 5/7.</text>
</comment>
<dbReference type="InterPro" id="IPR010110">
    <property type="entry name" value="Shikimate_DH_AroM-type"/>
</dbReference>
<dbReference type="FunFam" id="3.40.50.10860:FF:000015">
    <property type="entry name" value="Pentafunctional AROM polypeptide"/>
    <property type="match status" value="1"/>
</dbReference>
<dbReference type="Gene3D" id="3.65.10.10">
    <property type="entry name" value="Enolpyruvate transferase domain"/>
    <property type="match status" value="2"/>
</dbReference>
<name>A0A9P6G155_9FUNG</name>
<dbReference type="FunFam" id="3.65.10.10:FF:000007">
    <property type="entry name" value="Pentafunctional AROM polypeptide"/>
    <property type="match status" value="1"/>
</dbReference>
<dbReference type="SUPFAM" id="SSF56796">
    <property type="entry name" value="Dehydroquinate synthase-like"/>
    <property type="match status" value="1"/>
</dbReference>
<evidence type="ECO:0000256" key="8">
    <source>
        <dbReference type="ARBA" id="ARBA00022679"/>
    </source>
</evidence>
<dbReference type="InterPro" id="IPR001986">
    <property type="entry name" value="Enolpyruvate_Tfrase_dom"/>
</dbReference>
<dbReference type="OrthoDB" id="197068at2759"/>
<dbReference type="GO" id="GO:0004765">
    <property type="term" value="F:shikimate kinase activity"/>
    <property type="evidence" value="ECO:0007669"/>
    <property type="project" value="UniProtKB-EC"/>
</dbReference>
<keyword evidence="11 21" id="KW-0418">Kinase</keyword>
<dbReference type="Pfam" id="PF01487">
    <property type="entry name" value="DHquinase_I"/>
    <property type="match status" value="1"/>
</dbReference>
<dbReference type="InterPro" id="IPR023193">
    <property type="entry name" value="EPSP_synthase_CS"/>
</dbReference>
<dbReference type="InterPro" id="IPR027417">
    <property type="entry name" value="P-loop_NTPase"/>
</dbReference>
<dbReference type="InterPro" id="IPR001381">
    <property type="entry name" value="DHquinase_I"/>
</dbReference>
<dbReference type="CDD" id="cd00464">
    <property type="entry name" value="SK"/>
    <property type="match status" value="1"/>
</dbReference>
<evidence type="ECO:0000313" key="28">
    <source>
        <dbReference type="EMBL" id="KAF9585577.1"/>
    </source>
</evidence>
<evidence type="ECO:0000256" key="6">
    <source>
        <dbReference type="ARBA" id="ARBA00022490"/>
    </source>
</evidence>
<dbReference type="NCBIfam" id="TIGR01809">
    <property type="entry name" value="Shik-DH-AROM"/>
    <property type="match status" value="1"/>
</dbReference>
<dbReference type="EC" id="2.7.1.71" evidence="21"/>
<dbReference type="CDD" id="cd00502">
    <property type="entry name" value="DHQase_I"/>
    <property type="match status" value="1"/>
</dbReference>
<dbReference type="EC" id="1.1.1.25" evidence="21"/>
<comment type="catalytic activity">
    <reaction evidence="20 21">
        <text>shikimate + ATP = 3-phosphoshikimate + ADP + H(+)</text>
        <dbReference type="Rhea" id="RHEA:13121"/>
        <dbReference type="ChEBI" id="CHEBI:15378"/>
        <dbReference type="ChEBI" id="CHEBI:30616"/>
        <dbReference type="ChEBI" id="CHEBI:36208"/>
        <dbReference type="ChEBI" id="CHEBI:145989"/>
        <dbReference type="ChEBI" id="CHEBI:456216"/>
        <dbReference type="EC" id="2.7.1.71"/>
    </reaction>
</comment>
<dbReference type="GO" id="GO:0005524">
    <property type="term" value="F:ATP binding"/>
    <property type="evidence" value="ECO:0007669"/>
    <property type="project" value="UniProtKB-KW"/>
</dbReference>
<evidence type="ECO:0000256" key="18">
    <source>
        <dbReference type="ARBA" id="ARBA00023268"/>
    </source>
</evidence>
<dbReference type="Pfam" id="PF01761">
    <property type="entry name" value="DHQ_synthase"/>
    <property type="match status" value="1"/>
</dbReference>
<dbReference type="GO" id="GO:0008652">
    <property type="term" value="P:amino acid biosynthetic process"/>
    <property type="evidence" value="ECO:0007669"/>
    <property type="project" value="UniProtKB-KW"/>
</dbReference>
<evidence type="ECO:0000256" key="13">
    <source>
        <dbReference type="ARBA" id="ARBA00022840"/>
    </source>
</evidence>
<dbReference type="SUPFAM" id="SSF52540">
    <property type="entry name" value="P-loop containing nucleoside triphosphate hydrolases"/>
    <property type="match status" value="1"/>
</dbReference>
<comment type="subunit">
    <text evidence="21">Homodimer.</text>
</comment>
<dbReference type="PANTHER" id="PTHR21090:SF5">
    <property type="entry name" value="PENTAFUNCTIONAL AROM POLYPEPTIDE"/>
    <property type="match status" value="1"/>
</dbReference>
<feature type="domain" description="Enolpyruvate transferase" evidence="23">
    <location>
        <begin position="421"/>
        <end position="637"/>
    </location>
</feature>
<evidence type="ECO:0000256" key="14">
    <source>
        <dbReference type="ARBA" id="ARBA00022857"/>
    </source>
</evidence>
<comment type="caution">
    <text evidence="28">The sequence shown here is derived from an EMBL/GenBank/DDBJ whole genome shotgun (WGS) entry which is preliminary data.</text>
</comment>
<comment type="catalytic activity">
    <reaction evidence="21">
        <text>shikimate + NADP(+) = 3-dehydroshikimate + NADPH + H(+)</text>
        <dbReference type="Rhea" id="RHEA:17737"/>
        <dbReference type="ChEBI" id="CHEBI:15378"/>
        <dbReference type="ChEBI" id="CHEBI:16630"/>
        <dbReference type="ChEBI" id="CHEBI:36208"/>
        <dbReference type="ChEBI" id="CHEBI:57783"/>
        <dbReference type="ChEBI" id="CHEBI:58349"/>
        <dbReference type="EC" id="1.1.1.25"/>
    </reaction>
</comment>
<dbReference type="Pfam" id="PF00275">
    <property type="entry name" value="EPSP_synthase"/>
    <property type="match status" value="2"/>
</dbReference>
<evidence type="ECO:0000256" key="15">
    <source>
        <dbReference type="ARBA" id="ARBA00023002"/>
    </source>
</evidence>
<comment type="pathway">
    <text evidence="21">Metabolic intermediate biosynthesis; chorismate biosynthesis; chorismate from D-erythrose 4-phosphate and phosphoenolpyruvate: step 2/7.</text>
</comment>
<dbReference type="Gene3D" id="3.40.50.300">
    <property type="entry name" value="P-loop containing nucleotide triphosphate hydrolases"/>
    <property type="match status" value="1"/>
</dbReference>
<evidence type="ECO:0000256" key="3">
    <source>
        <dbReference type="ARBA" id="ARBA00006477"/>
    </source>
</evidence>
<dbReference type="GO" id="GO:0004764">
    <property type="term" value="F:shikimate 3-dehydrogenase (NADP+) activity"/>
    <property type="evidence" value="ECO:0007669"/>
    <property type="project" value="UniProtKB-EC"/>
</dbReference>
<comment type="similarity">
    <text evidence="21">In the 3rd section; belongs to the shikimate kinase family.</text>
</comment>
<dbReference type="CDD" id="cd01065">
    <property type="entry name" value="NAD_bind_Shikimate_DH"/>
    <property type="match status" value="1"/>
</dbReference>
<dbReference type="PANTHER" id="PTHR21090">
    <property type="entry name" value="AROM/DEHYDROQUINATE SYNTHASE"/>
    <property type="match status" value="1"/>
</dbReference>
<dbReference type="GO" id="GO:0005737">
    <property type="term" value="C:cytoplasm"/>
    <property type="evidence" value="ECO:0007669"/>
    <property type="project" value="UniProtKB-SubCell"/>
</dbReference>
<dbReference type="GO" id="GO:0003856">
    <property type="term" value="F:3-dehydroquinate synthase activity"/>
    <property type="evidence" value="ECO:0007669"/>
    <property type="project" value="UniProtKB-EC"/>
</dbReference>
<dbReference type="InterPro" id="IPR036968">
    <property type="entry name" value="Enolpyruvate_Tfrase_sf"/>
</dbReference>
<comment type="similarity">
    <text evidence="21">In the 4th section; belongs to the type-I 3-dehydroquinase family.</text>
</comment>
<evidence type="ECO:0000256" key="9">
    <source>
        <dbReference type="ARBA" id="ARBA00022723"/>
    </source>
</evidence>
<dbReference type="EC" id="4.2.1.10" evidence="21"/>
<comment type="function">
    <text evidence="21">The AROM polypeptide catalyzes 5 consecutive enzymatic reactions in prechorismate polyaromatic amino acid biosynthesis.</text>
</comment>
<dbReference type="InterPro" id="IPR013792">
    <property type="entry name" value="RNA3'P_cycl/enolpyr_Trfase_a/b"/>
</dbReference>
<dbReference type="InterPro" id="IPR000623">
    <property type="entry name" value="Shikimate_kinase/TSH1"/>
</dbReference>
<keyword evidence="6 21" id="KW-0963">Cytoplasm</keyword>
<feature type="domain" description="Shikimate dehydrogenase substrate binding N-terminal" evidence="26">
    <location>
        <begin position="1202"/>
        <end position="1283"/>
    </location>
</feature>
<dbReference type="PROSITE" id="PS00885">
    <property type="entry name" value="EPSP_SYNTHASE_2"/>
    <property type="match status" value="1"/>
</dbReference>
<comment type="pathway">
    <text evidence="21">Metabolic intermediate biosynthesis; chorismate biosynthesis; chorismate from D-erythrose 4-phosphate and phosphoenolpyruvate: step 4/7.</text>
</comment>
<evidence type="ECO:0000256" key="5">
    <source>
        <dbReference type="ARBA" id="ARBA00009948"/>
    </source>
</evidence>
<evidence type="ECO:0000259" key="23">
    <source>
        <dbReference type="Pfam" id="PF00275"/>
    </source>
</evidence>
<comment type="similarity">
    <text evidence="5">Belongs to the EPSP synthase family.</text>
</comment>
<keyword evidence="18" id="KW-0511">Multifunctional enzyme</keyword>
<dbReference type="SUPFAM" id="SSF53223">
    <property type="entry name" value="Aminoacid dehydrogenase-like, N-terminal domain"/>
    <property type="match status" value="1"/>
</dbReference>
<comment type="catalytic activity">
    <reaction evidence="21">
        <text>3-dehydroquinate = 3-dehydroshikimate + H2O</text>
        <dbReference type="Rhea" id="RHEA:21096"/>
        <dbReference type="ChEBI" id="CHEBI:15377"/>
        <dbReference type="ChEBI" id="CHEBI:16630"/>
        <dbReference type="ChEBI" id="CHEBI:32364"/>
        <dbReference type="EC" id="4.2.1.10"/>
    </reaction>
</comment>
<evidence type="ECO:0000256" key="16">
    <source>
        <dbReference type="ARBA" id="ARBA00023141"/>
    </source>
</evidence>
<evidence type="ECO:0000256" key="22">
    <source>
        <dbReference type="SAM" id="MobiDB-lite"/>
    </source>
</evidence>
<dbReference type="PIRSF" id="PIRSF000514">
    <property type="entry name" value="Pentafunct_AroM"/>
    <property type="match status" value="1"/>
</dbReference>
<dbReference type="Pfam" id="PF01202">
    <property type="entry name" value="SKI"/>
    <property type="match status" value="1"/>
</dbReference>
<keyword evidence="16 21" id="KW-0057">Aromatic amino acid biosynthesis</keyword>
<dbReference type="EMBL" id="JAABOA010000156">
    <property type="protein sequence ID" value="KAF9585577.1"/>
    <property type="molecule type" value="Genomic_DNA"/>
</dbReference>
<feature type="domain" description="3-dehydroquinate synthase N-terminal" evidence="25">
    <location>
        <begin position="83"/>
        <end position="195"/>
    </location>
</feature>
<dbReference type="Gene3D" id="3.20.20.70">
    <property type="entry name" value="Aldolase class I"/>
    <property type="match status" value="2"/>
</dbReference>
<organism evidence="28 29">
    <name type="scientific">Lunasporangiospora selenospora</name>
    <dbReference type="NCBI Taxonomy" id="979761"/>
    <lineage>
        <taxon>Eukaryota</taxon>
        <taxon>Fungi</taxon>
        <taxon>Fungi incertae sedis</taxon>
        <taxon>Mucoromycota</taxon>
        <taxon>Mortierellomycotina</taxon>
        <taxon>Mortierellomycetes</taxon>
        <taxon>Mortierellales</taxon>
        <taxon>Mortierellaceae</taxon>
        <taxon>Lunasporangiospora</taxon>
    </lineage>
</organism>
<comment type="pathway">
    <text evidence="1 21">Metabolic intermediate biosynthesis; chorismate biosynthesis; chorismate from D-erythrose 4-phosphate and phosphoenolpyruvate: step 6/7.</text>
</comment>
<comment type="subcellular location">
    <subcellularLocation>
        <location evidence="21">Cytoplasm</location>
    </subcellularLocation>
</comment>
<dbReference type="EC" id="2.5.1.19" evidence="21"/>
<dbReference type="PROSITE" id="PS00104">
    <property type="entry name" value="EPSP_SYNTHASE_1"/>
    <property type="match status" value="1"/>
</dbReference>
<dbReference type="FunFam" id="3.40.50.300:FF:001256">
    <property type="entry name" value="Pentafunctional AROM polypeptide"/>
    <property type="match status" value="1"/>
</dbReference>
<dbReference type="FunFam" id="3.40.50.1970:FF:000007">
    <property type="entry name" value="Pentafunctional AROM polypeptide"/>
    <property type="match status" value="1"/>
</dbReference>
<dbReference type="Gene3D" id="3.40.50.720">
    <property type="entry name" value="NAD(P)-binding Rossmann-like Domain"/>
    <property type="match status" value="1"/>
</dbReference>
<dbReference type="CDD" id="cd08195">
    <property type="entry name" value="DHQS"/>
    <property type="match status" value="1"/>
</dbReference>
<dbReference type="SUPFAM" id="SSF51735">
    <property type="entry name" value="NAD(P)-binding Rossmann-fold domains"/>
    <property type="match status" value="1"/>
</dbReference>
<dbReference type="InterPro" id="IPR023000">
    <property type="entry name" value="Shikimate_kinase_CS"/>
</dbReference>
<dbReference type="GO" id="GO:0009073">
    <property type="term" value="P:aromatic amino acid family biosynthetic process"/>
    <property type="evidence" value="ECO:0007669"/>
    <property type="project" value="UniProtKB-KW"/>
</dbReference>
<sequence>MSHPNPHIHKVSILGEESIILGFHIFDYLVRDTLSNFKASTYVVITDTHLQHLYLDRFETTFHAVVDQLHKAEGSVKPRLLSYVIPPGEQSKSRAVKGEIEDFLLAQGCTRDTLVFAMGGGVIGDLAGFVAATFMRGIPFIQIPTTLLAMVDSSIGGKTAVDTPLAKNPIGAFWQPKRIYIDLSVLETLPEREFVNGMAEVIKTAAIWDHDDFVLLENGAEAIRDAVLKPARTAEFQGATLETRTPAQQLLLKVVMASANVKAYVVTHDERETGLRGLLNFGHSIGHAIEGIVTPKLLHGECVAVGMIKEAEIARHCGYLSQVAVGRLTRCIQAYGLPVSMDEKFVKSHIGDLYCSVEEIMQFLRVDKKNMGSQKRIVMLSAIGKTLEPKPSNISDDIIRKILGAGTVVHPRPVNHPAVVLSPPGSKSISNRALVLAALGTGTCRLRGLLHSDDTQVMLTALNKLGAATFEWEDNGDTLVVHGNGGKMQVPDSELYLGNAGTAARFLTTVSVLVPPSSDPSAKTILTGNARMKQRPIAPLIDALTTNGSDFKYLEGKGCLPLEVTPIAHGLAGGEIQLAASISSQYVSSILLCAPYAAKEVTLVLTGGQVISQPYIDMTIAMMKSFGVSVEALPNNTYRIPKGAYINPSTYLPATPGGQNVTKISGIANQRVKECNRIAAMMHELGKFGVTTSEFDDGIIVHGHDIASLSPPADGVKCYDDHRVAMSFSVLACVVPGGSIIREKKCVEKTWPTWWDDLESKLGGRTSDIDIGPVPDHHDYEISSTSGKTSASQGSRRNASIVVIGMRGAGKTSMGRFAAKALNRPFEDVDQYLERTLSTTIPEFIKLHGWPAFREQEAKMLQELLQKFPTGYIISCGGGIVETASSRELFSEYIKSGGIVLHLVRSIDEIENYLNKDTTRPMYGESMRDVWARREAWYRECSNFEFVISGQQLKGNEVEDANEWRLVEGIFARYLRLITEPKGDSLVSARTAPKPSFFLSLTFPDTSPALAHLSQLTLGSDVIELRVDLLKAPDNSEIAFREHVAQQVSLLRRHSTLPVLFTVRSVSQGGQWPDSDVDGMVSLLKDGLKWGVEYLDEMESRYQLAKSLSPDVVKLIGTANSLKDNFDCSEFSESKTSRSDDLPLIAMNMGPLGQLSRVLNNFLTPVTHELLPVKAAPGQLSAREIQVTRHAVGLTPKKPFYLFGKPIQQSLSPLMHNTNFQSLGLPFHYGLHETESVDASIVEKIRSKDFGGASVTIPHKIDIMAQLDEITDEAKIIGAVNTIIPITKDEKTTLVGDNTDWLGIYHQIEHHIASTTMRDPTKMRGLVIGAGGTSRAALYALHRLGVQNIAIFNRTMVKAQAVAESFKDVFEVTVLSANDLKSSTGKTDFDLIVSTIPGTIDSESMFDERIFGAATPAEGGASHAGSKIGVAVELAYTPRVTRFLKLAKHAGWATVEGSQVLVEQGGWQALKWVGRTWDLASVQRQVDNVPRQ</sequence>
<dbReference type="InterPro" id="IPR006264">
    <property type="entry name" value="EPSP_synthase"/>
</dbReference>
<evidence type="ECO:0000256" key="21">
    <source>
        <dbReference type="PIRNR" id="PIRNR000514"/>
    </source>
</evidence>
<proteinExistence type="inferred from homology"/>
<evidence type="ECO:0000256" key="7">
    <source>
        <dbReference type="ARBA" id="ARBA00022605"/>
    </source>
</evidence>
<dbReference type="Gene3D" id="1.20.1090.10">
    <property type="entry name" value="Dehydroquinate synthase-like - alpha domain"/>
    <property type="match status" value="1"/>
</dbReference>
<dbReference type="SUPFAM" id="SSF51569">
    <property type="entry name" value="Aldolase"/>
    <property type="match status" value="1"/>
</dbReference>
<comment type="similarity">
    <text evidence="4">In the N-terminal section; belongs to the shikimate kinase family.</text>
</comment>
<evidence type="ECO:0000256" key="11">
    <source>
        <dbReference type="ARBA" id="ARBA00022777"/>
    </source>
</evidence>
<keyword evidence="7 21" id="KW-0028">Amino-acid biosynthesis</keyword>
<comment type="similarity">
    <text evidence="21">In the N-terminal section; belongs to the dehydroquinate synthase family.</text>
</comment>
<keyword evidence="13" id="KW-0067">ATP-binding</keyword>
<dbReference type="InterPro" id="IPR036291">
    <property type="entry name" value="NAD(P)-bd_dom_sf"/>
</dbReference>
<dbReference type="SUPFAM" id="SSF55205">
    <property type="entry name" value="EPT/RTPC-like"/>
    <property type="match status" value="1"/>
</dbReference>